<protein>
    <submittedName>
        <fullName evidence="3">Heavy-metal-associated domain-containing protein</fullName>
    </submittedName>
</protein>
<gene>
    <name evidence="3" type="ORF">ACFOWM_11635</name>
</gene>
<dbReference type="Gene3D" id="3.30.70.100">
    <property type="match status" value="1"/>
</dbReference>
<comment type="caution">
    <text evidence="3">The sequence shown here is derived from an EMBL/GenBank/DDBJ whole genome shotgun (WGS) entry which is preliminary data.</text>
</comment>
<dbReference type="InterPro" id="IPR006121">
    <property type="entry name" value="HMA_dom"/>
</dbReference>
<feature type="chain" id="PRO_5046399307" evidence="1">
    <location>
        <begin position="24"/>
        <end position="939"/>
    </location>
</feature>
<sequence>MKNLFKIVLSSLYLLAITNIVSAQTNSNIWRVSSKVRTFPNGQKFLYEYTYDKTGNIQTVKYYSASGVLTTTTNNFQFNTKGKPTAYVVNWNRENASAKVTLSYNNNGQLTQLQKLLNNGDKTTYTYRYSSGKITIVEQLPNSYTTTSNSTLSYYTDNGDYAVSNTDAAAKTITTIITVKQNPVPAPENEPTVFFGGYEAPAFLGTSTNANDPTITFTKNENGLITTRTITKQNGVLTNTYQYIHLKTPIVETPSNVTNIKTNINCIQGKQIVERVLKAQEGVTNATVDINTGMLALDYSSDGTPYTQITKLINDEGFDADKTTSTQPNKNPCATPTFEYVQKTGKNIFDARKGFATTPIKFVPFVITPDAAKKGFKLDSVYKWVAPDGKQKVATGAQILQQVNEMEAELNARGRTLRKKNAFAALSYKLVNPNALLKVPPVVPKKLTTAMLNTGAGKVFNKIPIITTKHNTIPNVTGMLANIINSDVGVYFGRISNTSGEFQGNISTTSFVDNSKCVKQCPIDITISMDAVKIKSLNITNTIVEISANPNRLPNDNEVPLATGNFNFKNPIRTKYGSENMIVSGDAPPSFHTLYYFSVTLNDLSKLGIAEVKPKNFYVYIKFYNNKGELLSYSTYNTAILQNKIDAPIFIAQQKEVKAQFDDAFTDPTGLFGMYYKSSNISATYKTDRDDATLVVSENSEVNGQVEIGAQYYNFWYLLDDAQPKYERKSFVAANFTSKYTNKYTEGRPSIRIPGYRSNEMNNYAGYELNYSIYDGKKNKTYNKASNSTEAASVEYNIFDERFFIGPVPCRIKVDVSGNASFTRIATMDTLTDGKVSMATTVTPHLDLTLKGEGGVDAAIAYAKIVANVKVIEVDLPITAIASREADLKADLKITALSGQIYFTAGLCIPIPWFDDICTDFRVDIFNWTGPNKTYTLVK</sequence>
<dbReference type="PROSITE" id="PS50846">
    <property type="entry name" value="HMA_2"/>
    <property type="match status" value="1"/>
</dbReference>
<keyword evidence="1" id="KW-0732">Signal</keyword>
<evidence type="ECO:0000256" key="1">
    <source>
        <dbReference type="SAM" id="SignalP"/>
    </source>
</evidence>
<dbReference type="EMBL" id="JBHSCZ010000002">
    <property type="protein sequence ID" value="MFC4263536.1"/>
    <property type="molecule type" value="Genomic_DNA"/>
</dbReference>
<dbReference type="Proteomes" id="UP001595907">
    <property type="component" value="Unassembled WGS sequence"/>
</dbReference>
<evidence type="ECO:0000259" key="2">
    <source>
        <dbReference type="PROSITE" id="PS50846"/>
    </source>
</evidence>
<proteinExistence type="predicted"/>
<keyword evidence="4" id="KW-1185">Reference proteome</keyword>
<accession>A0ABV8QTN0</accession>
<dbReference type="InterPro" id="IPR036163">
    <property type="entry name" value="HMA_dom_sf"/>
</dbReference>
<evidence type="ECO:0000313" key="4">
    <source>
        <dbReference type="Proteomes" id="UP001595907"/>
    </source>
</evidence>
<evidence type="ECO:0000313" key="3">
    <source>
        <dbReference type="EMBL" id="MFC4263536.1"/>
    </source>
</evidence>
<dbReference type="RefSeq" id="WP_379710240.1">
    <property type="nucleotide sequence ID" value="NZ_JBHSCZ010000002.1"/>
</dbReference>
<name>A0ABV8QTN0_9BACT</name>
<dbReference type="CDD" id="cd00371">
    <property type="entry name" value="HMA"/>
    <property type="match status" value="1"/>
</dbReference>
<feature type="domain" description="HMA" evidence="2">
    <location>
        <begin position="255"/>
        <end position="321"/>
    </location>
</feature>
<organism evidence="3 4">
    <name type="scientific">Ferruginibacter yonginensis</name>
    <dbReference type="NCBI Taxonomy" id="1310416"/>
    <lineage>
        <taxon>Bacteria</taxon>
        <taxon>Pseudomonadati</taxon>
        <taxon>Bacteroidota</taxon>
        <taxon>Chitinophagia</taxon>
        <taxon>Chitinophagales</taxon>
        <taxon>Chitinophagaceae</taxon>
        <taxon>Ferruginibacter</taxon>
    </lineage>
</organism>
<feature type="signal peptide" evidence="1">
    <location>
        <begin position="1"/>
        <end position="23"/>
    </location>
</feature>
<dbReference type="SUPFAM" id="SSF55008">
    <property type="entry name" value="HMA, heavy metal-associated domain"/>
    <property type="match status" value="1"/>
</dbReference>
<reference evidence="4" key="1">
    <citation type="journal article" date="2019" name="Int. J. Syst. Evol. Microbiol.">
        <title>The Global Catalogue of Microorganisms (GCM) 10K type strain sequencing project: providing services to taxonomists for standard genome sequencing and annotation.</title>
        <authorList>
            <consortium name="The Broad Institute Genomics Platform"/>
            <consortium name="The Broad Institute Genome Sequencing Center for Infectious Disease"/>
            <person name="Wu L."/>
            <person name="Ma J."/>
        </authorList>
    </citation>
    <scope>NUCLEOTIDE SEQUENCE [LARGE SCALE GENOMIC DNA]</scope>
    <source>
        <strain evidence="4">CECT 8289</strain>
    </source>
</reference>